<sequence length="41" mass="4802">MNITYVPIADIYIAVLKNWLLINSRHPNKQSHDQQEPQAKL</sequence>
<evidence type="ECO:0000313" key="1">
    <source>
        <dbReference type="EMBL" id="ACV96481.1"/>
    </source>
</evidence>
<protein>
    <submittedName>
        <fullName evidence="1">Uncharacterized protein</fullName>
    </submittedName>
</protein>
<proteinExistence type="predicted"/>
<organism evidence="1">
    <name type="scientific">Vibrio cholerae Mex1</name>
    <dbReference type="NCBI Taxonomy" id="663913"/>
    <lineage>
        <taxon>Bacteria</taxon>
        <taxon>Pseudomonadati</taxon>
        <taxon>Pseudomonadota</taxon>
        <taxon>Gammaproteobacteria</taxon>
        <taxon>Vibrionales</taxon>
        <taxon>Vibrionaceae</taxon>
        <taxon>Vibrio</taxon>
    </lineage>
</organism>
<gene>
    <name evidence="1" type="ORF">ICEVCHMEX1_0064</name>
</gene>
<name>C9E5K4_VIBCL</name>
<accession>C9E5K4</accession>
<dbReference type="EMBL" id="GQ463143">
    <property type="protein sequence ID" value="ACV96481.1"/>
    <property type="molecule type" value="Genomic_DNA"/>
</dbReference>
<reference evidence="1" key="1">
    <citation type="journal article" date="2009" name="PLoS Genet.">
        <title>Comparative ICE genomics: insights into the evolution of the SXT/R391 family of ICEs.</title>
        <authorList>
            <person name="Wozniak R.A."/>
            <person name="Fouts D.E."/>
            <person name="Spagnoletti M."/>
            <person name="Colombo M.M."/>
            <person name="Ceccarelli D."/>
            <person name="Garriss G."/>
            <person name="Dery C."/>
            <person name="Burrus V."/>
            <person name="Waldor M.K."/>
        </authorList>
    </citation>
    <scope>NUCLEOTIDE SEQUENCE</scope>
    <source>
        <strain evidence="1">Mex1</strain>
    </source>
</reference>
<reference evidence="1" key="2">
    <citation type="submission" date="2009-08" db="EMBL/GenBank/DDBJ databases">
        <title>Vibrio cholerae ICEVchMex1.</title>
        <authorList>
            <person name="Fouts D."/>
            <person name="Durkin S."/>
            <person name="Wozniak R."/>
            <person name="Waldor M."/>
        </authorList>
    </citation>
    <scope>NUCLEOTIDE SEQUENCE</scope>
    <source>
        <strain evidence="1">Mex1</strain>
    </source>
</reference>
<dbReference type="AlphaFoldDB" id="C9E5K4"/>